<dbReference type="CDD" id="cd06170">
    <property type="entry name" value="LuxR_C_like"/>
    <property type="match status" value="1"/>
</dbReference>
<dbReference type="SMART" id="SM00091">
    <property type="entry name" value="PAS"/>
    <property type="match status" value="2"/>
</dbReference>
<dbReference type="SUPFAM" id="SSF55785">
    <property type="entry name" value="PYP-like sensor domain (PAS domain)"/>
    <property type="match status" value="2"/>
</dbReference>
<dbReference type="PRINTS" id="PR00038">
    <property type="entry name" value="HTHLUXR"/>
</dbReference>
<dbReference type="NCBIfam" id="TIGR00229">
    <property type="entry name" value="sensory_box"/>
    <property type="match status" value="2"/>
</dbReference>
<dbReference type="Pfam" id="PF13426">
    <property type="entry name" value="PAS_9"/>
    <property type="match status" value="2"/>
</dbReference>
<dbReference type="SUPFAM" id="SSF46894">
    <property type="entry name" value="C-terminal effector domain of the bipartite response regulators"/>
    <property type="match status" value="1"/>
</dbReference>
<evidence type="ECO:0000259" key="5">
    <source>
        <dbReference type="PROSITE" id="PS50043"/>
    </source>
</evidence>
<keyword evidence="2" id="KW-0238">DNA-binding</keyword>
<evidence type="ECO:0000256" key="3">
    <source>
        <dbReference type="ARBA" id="ARBA00023163"/>
    </source>
</evidence>
<dbReference type="OrthoDB" id="344048at2"/>
<evidence type="ECO:0000313" key="7">
    <source>
        <dbReference type="EMBL" id="ADK80963.1"/>
    </source>
</evidence>
<dbReference type="GO" id="GO:0003677">
    <property type="term" value="F:DNA binding"/>
    <property type="evidence" value="ECO:0007669"/>
    <property type="project" value="UniProtKB-KW"/>
</dbReference>
<dbReference type="KEGG" id="ssm:Spirs_1837"/>
<keyword evidence="8" id="KW-1185">Reference proteome</keyword>
<dbReference type="SMART" id="SM00421">
    <property type="entry name" value="HTH_LUXR"/>
    <property type="match status" value="1"/>
</dbReference>
<dbReference type="PROSITE" id="PS00622">
    <property type="entry name" value="HTH_LUXR_1"/>
    <property type="match status" value="1"/>
</dbReference>
<dbReference type="InterPro" id="IPR000014">
    <property type="entry name" value="PAS"/>
</dbReference>
<reference evidence="7 8" key="1">
    <citation type="journal article" date="2010" name="Stand. Genomic Sci.">
        <title>Complete genome sequence of Spirochaeta smaragdinae type strain (SEBR 4228).</title>
        <authorList>
            <person name="Mavromatis K."/>
            <person name="Yasawong M."/>
            <person name="Chertkov O."/>
            <person name="Lapidus A."/>
            <person name="Lucas S."/>
            <person name="Nolan M."/>
            <person name="Del Rio T.G."/>
            <person name="Tice H."/>
            <person name="Cheng J.F."/>
            <person name="Pitluck S."/>
            <person name="Liolios K."/>
            <person name="Ivanova N."/>
            <person name="Tapia R."/>
            <person name="Han C."/>
            <person name="Bruce D."/>
            <person name="Goodwin L."/>
            <person name="Pati A."/>
            <person name="Chen A."/>
            <person name="Palaniappan K."/>
            <person name="Land M."/>
            <person name="Hauser L."/>
            <person name="Chang Y.J."/>
            <person name="Jeffries C.D."/>
            <person name="Detter J.C."/>
            <person name="Rohde M."/>
            <person name="Brambilla E."/>
            <person name="Spring S."/>
            <person name="Goker M."/>
            <person name="Sikorski J."/>
            <person name="Woyke T."/>
            <person name="Bristow J."/>
            <person name="Eisen J.A."/>
            <person name="Markowitz V."/>
            <person name="Hugenholtz P."/>
            <person name="Klenk H.P."/>
            <person name="Kyrpides N.C."/>
        </authorList>
    </citation>
    <scope>NUCLEOTIDE SEQUENCE [LARGE SCALE GENOMIC DNA]</scope>
    <source>
        <strain evidence="8">DSM 11293 / JCM 15392 / SEBR 4228</strain>
    </source>
</reference>
<dbReference type="Pfam" id="PF00196">
    <property type="entry name" value="GerE"/>
    <property type="match status" value="1"/>
</dbReference>
<evidence type="ECO:0000256" key="2">
    <source>
        <dbReference type="ARBA" id="ARBA00023125"/>
    </source>
</evidence>
<feature type="coiled-coil region" evidence="4">
    <location>
        <begin position="230"/>
        <end position="257"/>
    </location>
</feature>
<dbReference type="InterPro" id="IPR000792">
    <property type="entry name" value="Tscrpt_reg_LuxR_C"/>
</dbReference>
<dbReference type="STRING" id="573413.Spirs_1837"/>
<dbReference type="PROSITE" id="PS50043">
    <property type="entry name" value="HTH_LUXR_2"/>
    <property type="match status" value="1"/>
</dbReference>
<evidence type="ECO:0000313" key="8">
    <source>
        <dbReference type="Proteomes" id="UP000002318"/>
    </source>
</evidence>
<dbReference type="CDD" id="cd00130">
    <property type="entry name" value="PAS"/>
    <property type="match status" value="2"/>
</dbReference>
<feature type="domain" description="HTH luxR-type" evidence="5">
    <location>
        <begin position="306"/>
        <end position="371"/>
    </location>
</feature>
<keyword evidence="3" id="KW-0804">Transcription</keyword>
<dbReference type="eggNOG" id="COG2197">
    <property type="taxonomic scope" value="Bacteria"/>
</dbReference>
<feature type="domain" description="PAS" evidence="6">
    <location>
        <begin position="127"/>
        <end position="182"/>
    </location>
</feature>
<sequence length="375" mass="43551">MIFDYFHNPVVISDWAGKIVYANHAFLTLWGYSRIEQVIGISVLNLWKDKSNAQQAYDRVKQQGTWQGLLGAFTNADRELAIDATLSLFYRKGHKRGYFLSSFQDITEMLNLRSRNIFLSSHSFDWFFECDTKGYFRYVSQSAIAFTGYHPATLIGKHIASIIHQQSRKEISLLIQKLKEQQSSGHEEIEVVIETQQIPQRETLIRFAAQIDIMGVYKGIRGICKDVSVYKKFEHDLKEKEQKIDELNTALQVVLEKQQEFIHKKQLDLSTALYSNLTPNREIKNESIDSTWGGKNAIAEIQTASPLALLKQFTHREIQIIDFILKGKTSKEIASTLSLTLRTVQFHRERIREKLGIKNRKENLRERLLELFYQD</sequence>
<dbReference type="HOGENOM" id="CLU_737514_0_0_12"/>
<protein>
    <submittedName>
        <fullName evidence="7">Transcriptional regulator, LuxR family</fullName>
    </submittedName>
</protein>
<dbReference type="Proteomes" id="UP000002318">
    <property type="component" value="Chromosome"/>
</dbReference>
<dbReference type="PANTHER" id="PTHR44688:SF16">
    <property type="entry name" value="DNA-BINDING TRANSCRIPTIONAL ACTIVATOR DEVR_DOSR"/>
    <property type="match status" value="1"/>
</dbReference>
<organism evidence="7 8">
    <name type="scientific">Sediminispirochaeta smaragdinae (strain DSM 11293 / JCM 15392 / SEBR 4228)</name>
    <name type="common">Spirochaeta smaragdinae</name>
    <dbReference type="NCBI Taxonomy" id="573413"/>
    <lineage>
        <taxon>Bacteria</taxon>
        <taxon>Pseudomonadati</taxon>
        <taxon>Spirochaetota</taxon>
        <taxon>Spirochaetia</taxon>
        <taxon>Spirochaetales</taxon>
        <taxon>Spirochaetaceae</taxon>
        <taxon>Sediminispirochaeta</taxon>
    </lineage>
</organism>
<dbReference type="Gene3D" id="3.30.450.20">
    <property type="entry name" value="PAS domain"/>
    <property type="match status" value="2"/>
</dbReference>
<dbReference type="EMBL" id="CP002116">
    <property type="protein sequence ID" value="ADK80963.1"/>
    <property type="molecule type" value="Genomic_DNA"/>
</dbReference>
<accession>E1R6E5</accession>
<proteinExistence type="predicted"/>
<dbReference type="InterPro" id="IPR035965">
    <property type="entry name" value="PAS-like_dom_sf"/>
</dbReference>
<dbReference type="PROSITE" id="PS50112">
    <property type="entry name" value="PAS"/>
    <property type="match status" value="2"/>
</dbReference>
<feature type="domain" description="PAS" evidence="6">
    <location>
        <begin position="1"/>
        <end position="36"/>
    </location>
</feature>
<name>E1R6E5_SEDSS</name>
<keyword evidence="1" id="KW-0805">Transcription regulation</keyword>
<dbReference type="InterPro" id="IPR036388">
    <property type="entry name" value="WH-like_DNA-bd_sf"/>
</dbReference>
<dbReference type="Gene3D" id="1.10.10.10">
    <property type="entry name" value="Winged helix-like DNA-binding domain superfamily/Winged helix DNA-binding domain"/>
    <property type="match status" value="1"/>
</dbReference>
<dbReference type="InterPro" id="IPR016032">
    <property type="entry name" value="Sig_transdc_resp-reg_C-effctor"/>
</dbReference>
<dbReference type="PANTHER" id="PTHR44688">
    <property type="entry name" value="DNA-BINDING TRANSCRIPTIONAL ACTIVATOR DEVR_DOSR"/>
    <property type="match status" value="1"/>
</dbReference>
<evidence type="ECO:0000256" key="4">
    <source>
        <dbReference type="SAM" id="Coils"/>
    </source>
</evidence>
<dbReference type="GO" id="GO:0006355">
    <property type="term" value="P:regulation of DNA-templated transcription"/>
    <property type="evidence" value="ECO:0007669"/>
    <property type="project" value="InterPro"/>
</dbReference>
<evidence type="ECO:0000256" key="1">
    <source>
        <dbReference type="ARBA" id="ARBA00023015"/>
    </source>
</evidence>
<evidence type="ECO:0000259" key="6">
    <source>
        <dbReference type="PROSITE" id="PS50112"/>
    </source>
</evidence>
<keyword evidence="4" id="KW-0175">Coiled coil</keyword>
<dbReference type="AlphaFoldDB" id="E1R6E5"/>
<gene>
    <name evidence="7" type="ordered locus">Spirs_1837</name>
</gene>